<accession>A0A6J4MM94</accession>
<organism evidence="1">
    <name type="scientific">uncultured Nocardioidaceae bacterium</name>
    <dbReference type="NCBI Taxonomy" id="253824"/>
    <lineage>
        <taxon>Bacteria</taxon>
        <taxon>Bacillati</taxon>
        <taxon>Actinomycetota</taxon>
        <taxon>Actinomycetes</taxon>
        <taxon>Propionibacteriales</taxon>
        <taxon>Nocardioidaceae</taxon>
        <taxon>environmental samples</taxon>
    </lineage>
</organism>
<dbReference type="AlphaFoldDB" id="A0A6J4MM94"/>
<reference evidence="1" key="1">
    <citation type="submission" date="2020-02" db="EMBL/GenBank/DDBJ databases">
        <authorList>
            <person name="Meier V. D."/>
        </authorList>
    </citation>
    <scope>NUCLEOTIDE SEQUENCE</scope>
    <source>
        <strain evidence="1">AVDCRST_MAG46</strain>
    </source>
</reference>
<dbReference type="EMBL" id="CADCUD010000237">
    <property type="protein sequence ID" value="CAA9361988.1"/>
    <property type="molecule type" value="Genomic_DNA"/>
</dbReference>
<protein>
    <submittedName>
        <fullName evidence="1">Uncharacterized protein</fullName>
    </submittedName>
</protein>
<proteinExistence type="predicted"/>
<evidence type="ECO:0000313" key="1">
    <source>
        <dbReference type="EMBL" id="CAA9361988.1"/>
    </source>
</evidence>
<name>A0A6J4MM94_9ACTN</name>
<gene>
    <name evidence="1" type="ORF">AVDCRST_MAG46-3361</name>
</gene>
<sequence length="150" mass="15965">MSAEQGRVRLRLVLSALACALVLGGIGVASYGRLFSRSAEAEEITPIARLMDQTPELDCSDVEAVDTFDDLAENPPTWQSADEAARALVRAPGEDADWTIQEAGLGVAYVTDADGEVVRTASLLRMLPQSGWVLDDVTQCVTPSSQLSPS</sequence>